<feature type="region of interest" description="Disordered" evidence="1">
    <location>
        <begin position="1"/>
        <end position="106"/>
    </location>
</feature>
<dbReference type="SUPFAM" id="SSF103256">
    <property type="entry name" value="Hypothetical protein TM0160"/>
    <property type="match status" value="1"/>
</dbReference>
<evidence type="ECO:0000256" key="1">
    <source>
        <dbReference type="SAM" id="MobiDB-lite"/>
    </source>
</evidence>
<evidence type="ECO:0000313" key="3">
    <source>
        <dbReference type="EMBL" id="TMQ50855.1"/>
    </source>
</evidence>
<comment type="caution">
    <text evidence="3">The sequence shown here is derived from an EMBL/GenBank/DDBJ whole genome shotgun (WGS) entry which is preliminary data.</text>
</comment>
<dbReference type="Proteomes" id="UP000316292">
    <property type="component" value="Unassembled WGS sequence"/>
</dbReference>
<feature type="compositionally biased region" description="Basic and acidic residues" evidence="1">
    <location>
        <begin position="1"/>
        <end position="23"/>
    </location>
</feature>
<sequence>MARDPGGRENRNRPAEVRGRGEADPDQSGEPADGALPGRSREFAQERVRSDRLRGFAAESDGPGAQARGPVRARAGHRQSARASRPLPEGGPRLSRGQIRGAGGVHDRIHVRRGAEGLSGGARRVPELHREVSPVRPGRVGEMDDGEHGARRPAALRRHSGYAPSQAIRLPARRVGFTAMSMIPVRVGGLAIDERTKSPVVLLHEIEGNRVLPIWIGPMEASAIHMEILGKKYPRPLTHDLMIHMLESLNAKVSRVVITDLKDSTFFANIYVDGGSGAVPVDARPSDSIAIALRARAPIFIMDKLFEKSAAENITPPKLERTAEEKAEELRRYLEGLNPEDFGKFNPEEL</sequence>
<feature type="compositionally biased region" description="Basic and acidic residues" evidence="1">
    <location>
        <begin position="39"/>
        <end position="54"/>
    </location>
</feature>
<dbReference type="AlphaFoldDB" id="A0A538SHL2"/>
<dbReference type="PANTHER" id="PTHR15160">
    <property type="entry name" value="VON HIPPEL-LINDAU PROTEIN"/>
    <property type="match status" value="1"/>
</dbReference>
<dbReference type="PROSITE" id="PS51658">
    <property type="entry name" value="BFN"/>
    <property type="match status" value="1"/>
</dbReference>
<dbReference type="GO" id="GO:0004518">
    <property type="term" value="F:nuclease activity"/>
    <property type="evidence" value="ECO:0007669"/>
    <property type="project" value="InterPro"/>
</dbReference>
<evidence type="ECO:0000259" key="2">
    <source>
        <dbReference type="PROSITE" id="PS51658"/>
    </source>
</evidence>
<proteinExistence type="predicted"/>
<dbReference type="PANTHER" id="PTHR15160:SF1">
    <property type="entry name" value="VON HIPPEL-LINDAU DISEASE TUMOR SUPPRESSOR"/>
    <property type="match status" value="1"/>
</dbReference>
<feature type="domain" description="BFN" evidence="2">
    <location>
        <begin position="182"/>
        <end position="313"/>
    </location>
</feature>
<accession>A0A538SHL2</accession>
<dbReference type="EMBL" id="VBOR01000027">
    <property type="protein sequence ID" value="TMQ50855.1"/>
    <property type="molecule type" value="Genomic_DNA"/>
</dbReference>
<reference evidence="3 4" key="1">
    <citation type="journal article" date="2019" name="Nat. Microbiol.">
        <title>Mediterranean grassland soil C-N compound turnover is dependent on rainfall and depth, and is mediated by genomically divergent microorganisms.</title>
        <authorList>
            <person name="Diamond S."/>
            <person name="Andeer P.F."/>
            <person name="Li Z."/>
            <person name="Crits-Christoph A."/>
            <person name="Burstein D."/>
            <person name="Anantharaman K."/>
            <person name="Lane K.R."/>
            <person name="Thomas B.C."/>
            <person name="Pan C."/>
            <person name="Northen T.R."/>
            <person name="Banfield J.F."/>
        </authorList>
    </citation>
    <scope>NUCLEOTIDE SEQUENCE [LARGE SCALE GENOMIC DNA]</scope>
    <source>
        <strain evidence="3">WS_1</strain>
    </source>
</reference>
<dbReference type="InterPro" id="IPR003729">
    <property type="entry name" value="Bi_nuclease_dom"/>
</dbReference>
<dbReference type="Pfam" id="PF02577">
    <property type="entry name" value="BFN_dom"/>
    <property type="match status" value="1"/>
</dbReference>
<dbReference type="Gene3D" id="3.10.690.10">
    <property type="entry name" value="Bifunctional nuclease domain"/>
    <property type="match status" value="1"/>
</dbReference>
<gene>
    <name evidence="3" type="ORF">E6K71_01605</name>
</gene>
<name>A0A538SHL2_UNCEI</name>
<organism evidence="3 4">
    <name type="scientific">Eiseniibacteriota bacterium</name>
    <dbReference type="NCBI Taxonomy" id="2212470"/>
    <lineage>
        <taxon>Bacteria</taxon>
        <taxon>Candidatus Eiseniibacteriota</taxon>
    </lineage>
</organism>
<evidence type="ECO:0000313" key="4">
    <source>
        <dbReference type="Proteomes" id="UP000316292"/>
    </source>
</evidence>
<protein>
    <submittedName>
        <fullName evidence="3">Bifunctional nuclease family protein</fullName>
    </submittedName>
</protein>
<dbReference type="InterPro" id="IPR036104">
    <property type="entry name" value="BFN_sf"/>
</dbReference>